<dbReference type="InterPro" id="IPR029063">
    <property type="entry name" value="SAM-dependent_MTases_sf"/>
</dbReference>
<dbReference type="Proteomes" id="UP000276133">
    <property type="component" value="Unassembled WGS sequence"/>
</dbReference>
<comment type="caution">
    <text evidence="2">The sequence shown here is derived from an EMBL/GenBank/DDBJ whole genome shotgun (WGS) entry which is preliminary data.</text>
</comment>
<dbReference type="Gene3D" id="3.40.50.150">
    <property type="entry name" value="Vaccinia Virus protein VP39"/>
    <property type="match status" value="1"/>
</dbReference>
<gene>
    <name evidence="2" type="ORF">BpHYR1_002450</name>
</gene>
<feature type="domain" description="Methyltransferase FkbM" evidence="1">
    <location>
        <begin position="161"/>
        <end position="313"/>
    </location>
</feature>
<dbReference type="OrthoDB" id="411251at2759"/>
<organism evidence="2 3">
    <name type="scientific">Brachionus plicatilis</name>
    <name type="common">Marine rotifer</name>
    <name type="synonym">Brachionus muelleri</name>
    <dbReference type="NCBI Taxonomy" id="10195"/>
    <lineage>
        <taxon>Eukaryota</taxon>
        <taxon>Metazoa</taxon>
        <taxon>Spiralia</taxon>
        <taxon>Gnathifera</taxon>
        <taxon>Rotifera</taxon>
        <taxon>Eurotatoria</taxon>
        <taxon>Monogononta</taxon>
        <taxon>Pseudotrocha</taxon>
        <taxon>Ploima</taxon>
        <taxon>Brachionidae</taxon>
        <taxon>Brachionus</taxon>
    </lineage>
</organism>
<evidence type="ECO:0000313" key="3">
    <source>
        <dbReference type="Proteomes" id="UP000276133"/>
    </source>
</evidence>
<protein>
    <recommendedName>
        <fullName evidence="1">Methyltransferase FkbM domain-containing protein</fullName>
    </recommendedName>
</protein>
<dbReference type="InterPro" id="IPR052514">
    <property type="entry name" value="SAM-dependent_MTase"/>
</dbReference>
<dbReference type="InterPro" id="IPR006342">
    <property type="entry name" value="FkbM_mtfrase"/>
</dbReference>
<evidence type="ECO:0000313" key="2">
    <source>
        <dbReference type="EMBL" id="RNA32950.1"/>
    </source>
</evidence>
<dbReference type="PANTHER" id="PTHR34203:SF15">
    <property type="entry name" value="SLL1173 PROTEIN"/>
    <property type="match status" value="1"/>
</dbReference>
<dbReference type="NCBIfam" id="TIGR01444">
    <property type="entry name" value="fkbM_fam"/>
    <property type="match status" value="1"/>
</dbReference>
<name>A0A3M7SBS3_BRAPC</name>
<dbReference type="PANTHER" id="PTHR34203">
    <property type="entry name" value="METHYLTRANSFERASE, FKBM FAMILY PROTEIN"/>
    <property type="match status" value="1"/>
</dbReference>
<reference evidence="2 3" key="1">
    <citation type="journal article" date="2018" name="Sci. Rep.">
        <title>Genomic signatures of local adaptation to the degree of environmental predictability in rotifers.</title>
        <authorList>
            <person name="Franch-Gras L."/>
            <person name="Hahn C."/>
            <person name="Garcia-Roger E.M."/>
            <person name="Carmona M.J."/>
            <person name="Serra M."/>
            <person name="Gomez A."/>
        </authorList>
    </citation>
    <scope>NUCLEOTIDE SEQUENCE [LARGE SCALE GENOMIC DNA]</scope>
    <source>
        <strain evidence="2">HYR1</strain>
    </source>
</reference>
<dbReference type="Pfam" id="PF05050">
    <property type="entry name" value="Methyltransf_21"/>
    <property type="match status" value="1"/>
</dbReference>
<dbReference type="AlphaFoldDB" id="A0A3M7SBS3"/>
<dbReference type="SUPFAM" id="SSF53335">
    <property type="entry name" value="S-adenosyl-L-methionine-dependent methyltransferases"/>
    <property type="match status" value="1"/>
</dbReference>
<evidence type="ECO:0000259" key="1">
    <source>
        <dbReference type="Pfam" id="PF05050"/>
    </source>
</evidence>
<dbReference type="EMBL" id="REGN01001719">
    <property type="protein sequence ID" value="RNA32950.1"/>
    <property type="molecule type" value="Genomic_DNA"/>
</dbReference>
<accession>A0A3M7SBS3</accession>
<proteinExistence type="predicted"/>
<sequence>MFSTYVSIDSNLEPRGSLSDLEIVNSKPLQSTMLQKPKAFCPSFLIEFRYNEFRCNEQEFPLDLLVISRFDFSQIKCLILSKFALPENTCLQKLCKLIRNKNSIKCRKSSKFVVSTTLCVHDLKRDQFVSSAIWKNGVYEPELVDVFTKFIEKREDLIVFDIGAQIGQYSLFAAKIGRSVISVEPFFDSVLRIKKAAIIEGIENKITLLQLGISNKREKKELSYVPNNIGGQSLFSSDKNNKSDFNIDEKNFIVRTILLDDLINFLPTTFQGNNYKNGVMKIDIEGYEPYAFEHSKRLFDTINFELILMEWNLILKNKLIYRKNIENMIKMFQLKGLAAFENNKKLNISLWETWPNKIFWVKEKN</sequence>
<keyword evidence="3" id="KW-1185">Reference proteome</keyword>